<evidence type="ECO:0000256" key="5">
    <source>
        <dbReference type="ARBA" id="ARBA00023014"/>
    </source>
</evidence>
<dbReference type="Gene3D" id="3.40.50.740">
    <property type="match status" value="1"/>
</dbReference>
<evidence type="ECO:0000259" key="7">
    <source>
        <dbReference type="PROSITE" id="PS51669"/>
    </source>
</evidence>
<protein>
    <submittedName>
        <fullName evidence="8">Formate dehydrogenase subunit alpha</fullName>
    </submittedName>
</protein>
<dbReference type="GO" id="GO:0015942">
    <property type="term" value="P:formate metabolic process"/>
    <property type="evidence" value="ECO:0007669"/>
    <property type="project" value="InterPro"/>
</dbReference>
<dbReference type="Proteomes" id="UP000285258">
    <property type="component" value="Unassembled WGS sequence"/>
</dbReference>
<dbReference type="AlphaFoldDB" id="A0A423UMX7"/>
<dbReference type="InterPro" id="IPR041924">
    <property type="entry name" value="Formate_Dh-H_N"/>
</dbReference>
<gene>
    <name evidence="8" type="ORF">DMP12_02215</name>
</gene>
<dbReference type="Pfam" id="PF00384">
    <property type="entry name" value="Molybdopterin"/>
    <property type="match status" value="1"/>
</dbReference>
<comment type="caution">
    <text evidence="8">The sequence shown here is derived from an EMBL/GenBank/DDBJ whole genome shotgun (WGS) entry which is preliminary data.</text>
</comment>
<dbReference type="GO" id="GO:0008863">
    <property type="term" value="F:formate dehydrogenase (NAD+) activity"/>
    <property type="evidence" value="ECO:0007669"/>
    <property type="project" value="InterPro"/>
</dbReference>
<dbReference type="SMART" id="SM00926">
    <property type="entry name" value="Molybdop_Fe4S4"/>
    <property type="match status" value="1"/>
</dbReference>
<dbReference type="FunFam" id="3.40.228.10:FF:000002">
    <property type="entry name" value="Formate dehydrogenase subunit alpha"/>
    <property type="match status" value="1"/>
</dbReference>
<dbReference type="SUPFAM" id="SSF50692">
    <property type="entry name" value="ADC-like"/>
    <property type="match status" value="1"/>
</dbReference>
<dbReference type="SUPFAM" id="SSF53706">
    <property type="entry name" value="Formate dehydrogenase/DMSO reductase, domains 1-3"/>
    <property type="match status" value="1"/>
</dbReference>
<dbReference type="GO" id="GO:0003954">
    <property type="term" value="F:NADH dehydrogenase activity"/>
    <property type="evidence" value="ECO:0007669"/>
    <property type="project" value="TreeGrafter"/>
</dbReference>
<keyword evidence="2" id="KW-0479">Metal-binding</keyword>
<evidence type="ECO:0000313" key="8">
    <source>
        <dbReference type="EMBL" id="ROT91489.1"/>
    </source>
</evidence>
<dbReference type="InterPro" id="IPR006657">
    <property type="entry name" value="MoPterin_dinucl-bd_dom"/>
</dbReference>
<dbReference type="GO" id="GO:0046872">
    <property type="term" value="F:metal ion binding"/>
    <property type="evidence" value="ECO:0007669"/>
    <property type="project" value="UniProtKB-KW"/>
</dbReference>
<dbReference type="PANTHER" id="PTHR43105:SF14">
    <property type="entry name" value="FORMATE DEHYDROGENASE H"/>
    <property type="match status" value="1"/>
</dbReference>
<dbReference type="Gene3D" id="2.40.40.20">
    <property type="match status" value="1"/>
</dbReference>
<evidence type="ECO:0000313" key="9">
    <source>
        <dbReference type="Proteomes" id="UP000285258"/>
    </source>
</evidence>
<dbReference type="InterPro" id="IPR006478">
    <property type="entry name" value="Formate_DH_asu"/>
</dbReference>
<dbReference type="InterPro" id="IPR009010">
    <property type="entry name" value="Asp_de-COase-like_dom_sf"/>
</dbReference>
<keyword evidence="3" id="KW-0560">Oxidoreductase</keyword>
<organism evidence="8 9">
    <name type="scientific">Gordonibacter urolithinfaciens</name>
    <dbReference type="NCBI Taxonomy" id="1335613"/>
    <lineage>
        <taxon>Bacteria</taxon>
        <taxon>Bacillati</taxon>
        <taxon>Actinomycetota</taxon>
        <taxon>Coriobacteriia</taxon>
        <taxon>Eggerthellales</taxon>
        <taxon>Eggerthellaceae</taxon>
        <taxon>Gordonibacter</taxon>
    </lineage>
</organism>
<dbReference type="CDD" id="cd02753">
    <property type="entry name" value="MopB_Formate-Dh-H"/>
    <property type="match status" value="1"/>
</dbReference>
<sequence>MEKHMAVCPYCGAGCKMNLAVENGRVIDAEGLDGITNEGELCLKGLYGYDFVNDTRILTPRIYHPMIRRRKGAPLERVTWDEALDFTASRLRAIIEESGPEAVMLTGSSRGAGNEANFVMQKFTRACLGTNNIDNCARTCHAASVIGLMECVGSGAMSVSIPTLEEADCILLIGYNPAASHPIVARRIVKAKERGAELIVCDPRVIESARIADLYLPLANGSNLAFVNALAYTIVDEELADFDFIDEHTEGFDDWWEIVQDYAPEDVEDVCGLPAELIRQAARRYATAETAIVGWGMGVTQHAQGVQTVRAIAALALITGHIGKPRSGLAPVRGQNNVQGSCDMGMWPSLYPGYQRVDDPAARAKFAAAWGVPEERLSLKPGWKLTDLPHEVEEGKIRAFYNFGEDPLQTEPDTAQMRRTMENLDLLISQDIFMTQTTALADVVLPATSWAEHDAVYTASDRSFQLTTAALPPKGECRHDWEIFADLSTRMGYPMRYESTREIWDEVRSLCPQFAGATYEKMAGTGYAQWPIRAEAADDPDNHGTPELYAGGAFTTPNGKGRLVAAHWRPPTEKPDDAWPLVLCTVREVGHYSCRSMTGNCKALAALADEPGYVSMSPADADARGIEEEQLVWVRSRRGKVLARAAVDERVNEGAVYMTYQWWIGKCNELTLHAVDGESGTPEDKYSACEVEAIADQRWAEDHLVERYASLKAELAAEADRQNPPEPEPEAAAEPAAAASEPSDEAPTPAAAFAPHEAEVAGRALYANGEEETLV</sequence>
<dbReference type="Gene3D" id="2.20.25.90">
    <property type="entry name" value="ADC-like domains"/>
    <property type="match status" value="1"/>
</dbReference>
<dbReference type="GO" id="GO:0016020">
    <property type="term" value="C:membrane"/>
    <property type="evidence" value="ECO:0007669"/>
    <property type="project" value="TreeGrafter"/>
</dbReference>
<reference evidence="9" key="1">
    <citation type="submission" date="2018-05" db="EMBL/GenBank/DDBJ databases">
        <title>Genome Sequencing of selected type strains of the family Eggerthellaceae.</title>
        <authorList>
            <person name="Danylec N."/>
            <person name="Stoll D.A."/>
            <person name="Doetsch A."/>
            <person name="Huch M."/>
        </authorList>
    </citation>
    <scope>NUCLEOTIDE SEQUENCE [LARGE SCALE GENOMIC DNA]</scope>
    <source>
        <strain evidence="9">DSM 27213</strain>
    </source>
</reference>
<feature type="compositionally biased region" description="Low complexity" evidence="6">
    <location>
        <begin position="730"/>
        <end position="755"/>
    </location>
</feature>
<dbReference type="InterPro" id="IPR006963">
    <property type="entry name" value="Mopterin_OxRdtase_4Fe-4S_dom"/>
</dbReference>
<feature type="region of interest" description="Disordered" evidence="6">
    <location>
        <begin position="717"/>
        <end position="757"/>
    </location>
</feature>
<dbReference type="RefSeq" id="WP_096227769.1">
    <property type="nucleotide sequence ID" value="NZ_CP168029.1"/>
</dbReference>
<dbReference type="NCBIfam" id="TIGR01591">
    <property type="entry name" value="Fdh-alpha"/>
    <property type="match status" value="1"/>
</dbReference>
<keyword evidence="1" id="KW-0004">4Fe-4S</keyword>
<dbReference type="PROSITE" id="PS00490">
    <property type="entry name" value="MOLYBDOPTERIN_PROK_2"/>
    <property type="match status" value="1"/>
</dbReference>
<keyword evidence="4" id="KW-0408">Iron</keyword>
<evidence type="ECO:0000256" key="4">
    <source>
        <dbReference type="ARBA" id="ARBA00023004"/>
    </source>
</evidence>
<evidence type="ECO:0000256" key="2">
    <source>
        <dbReference type="ARBA" id="ARBA00022723"/>
    </source>
</evidence>
<evidence type="ECO:0000256" key="6">
    <source>
        <dbReference type="SAM" id="MobiDB-lite"/>
    </source>
</evidence>
<dbReference type="Gene3D" id="3.40.228.10">
    <property type="entry name" value="Dimethylsulfoxide Reductase, domain 2"/>
    <property type="match status" value="1"/>
</dbReference>
<dbReference type="GO" id="GO:0022904">
    <property type="term" value="P:respiratory electron transport chain"/>
    <property type="evidence" value="ECO:0007669"/>
    <property type="project" value="TreeGrafter"/>
</dbReference>
<dbReference type="PANTHER" id="PTHR43105">
    <property type="entry name" value="RESPIRATORY NITRATE REDUCTASE"/>
    <property type="match status" value="1"/>
</dbReference>
<name>A0A423UMX7_9ACTN</name>
<proteinExistence type="predicted"/>
<dbReference type="PROSITE" id="PS51669">
    <property type="entry name" value="4FE4S_MOW_BIS_MGD"/>
    <property type="match status" value="1"/>
</dbReference>
<dbReference type="GO" id="GO:0051539">
    <property type="term" value="F:4 iron, 4 sulfur cluster binding"/>
    <property type="evidence" value="ECO:0007669"/>
    <property type="project" value="UniProtKB-KW"/>
</dbReference>
<dbReference type="GO" id="GO:0043546">
    <property type="term" value="F:molybdopterin cofactor binding"/>
    <property type="evidence" value="ECO:0007669"/>
    <property type="project" value="InterPro"/>
</dbReference>
<dbReference type="EMBL" id="QIBW01000002">
    <property type="protein sequence ID" value="ROT91489.1"/>
    <property type="molecule type" value="Genomic_DNA"/>
</dbReference>
<dbReference type="InterPro" id="IPR006656">
    <property type="entry name" value="Mopterin_OxRdtase"/>
</dbReference>
<dbReference type="Pfam" id="PF04879">
    <property type="entry name" value="Molybdop_Fe4S4"/>
    <property type="match status" value="1"/>
</dbReference>
<dbReference type="InterPro" id="IPR006655">
    <property type="entry name" value="Mopterin_OxRdtase_prok_CS"/>
</dbReference>
<evidence type="ECO:0000256" key="3">
    <source>
        <dbReference type="ARBA" id="ARBA00023002"/>
    </source>
</evidence>
<keyword evidence="5" id="KW-0411">Iron-sulfur</keyword>
<feature type="domain" description="4Fe-4S Mo/W bis-MGD-type" evidence="7">
    <location>
        <begin position="1"/>
        <end position="56"/>
    </location>
</feature>
<accession>A0A423UMX7</accession>
<evidence type="ECO:0000256" key="1">
    <source>
        <dbReference type="ARBA" id="ARBA00022485"/>
    </source>
</evidence>
<dbReference type="Pfam" id="PF01568">
    <property type="entry name" value="Molydop_binding"/>
    <property type="match status" value="1"/>
</dbReference>
<dbReference type="InterPro" id="IPR050123">
    <property type="entry name" value="Prok_molybdopt-oxidoreductase"/>
</dbReference>